<evidence type="ECO:0000256" key="4">
    <source>
        <dbReference type="ARBA" id="ARBA00023242"/>
    </source>
</evidence>
<keyword evidence="3" id="KW-0819">tRNA processing</keyword>
<proteinExistence type="inferred from homology"/>
<dbReference type="AlphaFoldDB" id="A0A5S6R4E9"/>
<evidence type="ECO:0000313" key="6">
    <source>
        <dbReference type="Proteomes" id="UP000046395"/>
    </source>
</evidence>
<dbReference type="GO" id="GO:0005829">
    <property type="term" value="C:cytosol"/>
    <property type="evidence" value="ECO:0007669"/>
    <property type="project" value="TreeGrafter"/>
</dbReference>
<evidence type="ECO:0000256" key="1">
    <source>
        <dbReference type="ARBA" id="ARBA00004123"/>
    </source>
</evidence>
<dbReference type="GO" id="GO:0000408">
    <property type="term" value="C:EKC/KEOPS complex"/>
    <property type="evidence" value="ECO:0007669"/>
    <property type="project" value="TreeGrafter"/>
</dbReference>
<dbReference type="STRING" id="70415.A0A5S6R4E9"/>
<dbReference type="SUPFAM" id="SSF143870">
    <property type="entry name" value="PF0523-like"/>
    <property type="match status" value="1"/>
</dbReference>
<dbReference type="Pfam" id="PF08617">
    <property type="entry name" value="CGI-121"/>
    <property type="match status" value="1"/>
</dbReference>
<sequence length="186" mass="20651">MGRCSQLFYLQPDPFDSSVDRKRALRLCLFTDVKNTNDLKVAVCNERLACSLINAEMVYSVFQLLAAANRSLHAEAHGEMSTKNVHTELVYALSPSTNISWSLETFGVSDSTKNVIVALYDDIDGSRLTSVLKLIKGTAKPLMELKTATNMASIREVYSLRKPELNYGSIDDDIVSKIVAKEFLGH</sequence>
<keyword evidence="4 5" id="KW-0539">Nucleus</keyword>
<comment type="similarity">
    <text evidence="2 5">Belongs to the CGI121/TPRKB family.</text>
</comment>
<dbReference type="PANTHER" id="PTHR15840:SF10">
    <property type="entry name" value="EKC_KEOPS COMPLEX SUBUNIT TPRKB"/>
    <property type="match status" value="1"/>
</dbReference>
<evidence type="ECO:0000256" key="3">
    <source>
        <dbReference type="ARBA" id="ARBA00022694"/>
    </source>
</evidence>
<dbReference type="Gene3D" id="3.30.2380.10">
    <property type="entry name" value="CGI121/TPRKB"/>
    <property type="match status" value="1"/>
</dbReference>
<dbReference type="Proteomes" id="UP000046395">
    <property type="component" value="Unassembled WGS sequence"/>
</dbReference>
<protein>
    <submittedName>
        <fullName evidence="7">EKC/KEOPS complex subunit cgi121</fullName>
    </submittedName>
</protein>
<comment type="subcellular location">
    <subcellularLocation>
        <location evidence="1">Nucleus</location>
    </subcellularLocation>
</comment>
<dbReference type="WBParaSite" id="TMUE_3000014189.1">
    <property type="protein sequence ID" value="TMUE_3000014189.1"/>
    <property type="gene ID" value="WBGene00289858"/>
</dbReference>
<dbReference type="GO" id="GO:0005634">
    <property type="term" value="C:nucleus"/>
    <property type="evidence" value="ECO:0007669"/>
    <property type="project" value="UniProtKB-SubCell"/>
</dbReference>
<dbReference type="InterPro" id="IPR036504">
    <property type="entry name" value="CGI121/TPRKB_sf"/>
</dbReference>
<evidence type="ECO:0000256" key="5">
    <source>
        <dbReference type="RuleBase" id="RU004398"/>
    </source>
</evidence>
<reference evidence="7" key="1">
    <citation type="submission" date="2019-12" db="UniProtKB">
        <authorList>
            <consortium name="WormBaseParasite"/>
        </authorList>
    </citation>
    <scope>IDENTIFICATION</scope>
</reference>
<organism evidence="6 7">
    <name type="scientific">Trichuris muris</name>
    <name type="common">Mouse whipworm</name>
    <dbReference type="NCBI Taxonomy" id="70415"/>
    <lineage>
        <taxon>Eukaryota</taxon>
        <taxon>Metazoa</taxon>
        <taxon>Ecdysozoa</taxon>
        <taxon>Nematoda</taxon>
        <taxon>Enoplea</taxon>
        <taxon>Dorylaimia</taxon>
        <taxon>Trichinellida</taxon>
        <taxon>Trichuridae</taxon>
        <taxon>Trichuris</taxon>
    </lineage>
</organism>
<accession>A0A5S6R4E9</accession>
<keyword evidence="6" id="KW-1185">Reference proteome</keyword>
<dbReference type="GO" id="GO:0002949">
    <property type="term" value="P:tRNA threonylcarbamoyladenosine modification"/>
    <property type="evidence" value="ECO:0007669"/>
    <property type="project" value="TreeGrafter"/>
</dbReference>
<name>A0A5S6R4E9_TRIMR</name>
<evidence type="ECO:0000256" key="2">
    <source>
        <dbReference type="ARBA" id="ARBA00005546"/>
    </source>
</evidence>
<evidence type="ECO:0000313" key="7">
    <source>
        <dbReference type="WBParaSite" id="TMUE_3000014189.1"/>
    </source>
</evidence>
<dbReference type="PANTHER" id="PTHR15840">
    <property type="entry name" value="CGI-121 FAMILY MEMBER"/>
    <property type="match status" value="1"/>
</dbReference>
<dbReference type="InterPro" id="IPR013926">
    <property type="entry name" value="CGI121/TPRKB"/>
</dbReference>